<dbReference type="EMBL" id="KZ613974">
    <property type="protein sequence ID" value="PMD29390.1"/>
    <property type="molecule type" value="Genomic_DNA"/>
</dbReference>
<dbReference type="PANTHER" id="PTHR21974:SF2">
    <property type="entry name" value="RE15880P"/>
    <property type="match status" value="1"/>
</dbReference>
<evidence type="ECO:0000313" key="2">
    <source>
        <dbReference type="EMBL" id="PMD29390.1"/>
    </source>
</evidence>
<sequence length="377" mass="42575">MSPYQYNTNTVQERLAVAASKNAQLLQTISETSYATSEYQQTNKFIGDLKKEISLQEKKLKDVNHTVDIEYAQHKKYRDSHMKRLAYKIGGKKDKFEADATREEKEWLGAVAIQLQTKKALEHLNAQLAEATKKNADIMDVLCVRTTAGLELDALYKSIFDGPTPEIPEEDEKEQDWLQAETNYNMAGVMLNTEKQAHAILVDADRFLNDAIRDIIGARDASTWDCWGGGGAFTEMAENNSLVSCESHVRQVEMLIMQAQRIQPAVRNLGDMRVAQMNFMTNVVFDNIFSDLDLRDRIKQSQAQLKMAQANLTAELQAARDRTNVAQAEVDEAKSVVDQKRLELQQVRSAAFERLASEHEIADRGAPPPYIMEGEKV</sequence>
<accession>A0A2J6QT27</accession>
<proteinExistence type="predicted"/>
<dbReference type="OrthoDB" id="2562743at2759"/>
<dbReference type="PANTHER" id="PTHR21974">
    <property type="entry name" value="RE15880P"/>
    <property type="match status" value="1"/>
</dbReference>
<gene>
    <name evidence="2" type="ORF">L207DRAFT_520911</name>
</gene>
<keyword evidence="1" id="KW-0175">Coiled coil</keyword>
<reference evidence="2 3" key="1">
    <citation type="submission" date="2016-04" db="EMBL/GenBank/DDBJ databases">
        <title>A degradative enzymes factory behind the ericoid mycorrhizal symbiosis.</title>
        <authorList>
            <consortium name="DOE Joint Genome Institute"/>
            <person name="Martino E."/>
            <person name="Morin E."/>
            <person name="Grelet G."/>
            <person name="Kuo A."/>
            <person name="Kohler A."/>
            <person name="Daghino S."/>
            <person name="Barry K."/>
            <person name="Choi C."/>
            <person name="Cichocki N."/>
            <person name="Clum A."/>
            <person name="Copeland A."/>
            <person name="Hainaut M."/>
            <person name="Haridas S."/>
            <person name="Labutti K."/>
            <person name="Lindquist E."/>
            <person name="Lipzen A."/>
            <person name="Khouja H.-R."/>
            <person name="Murat C."/>
            <person name="Ohm R."/>
            <person name="Olson A."/>
            <person name="Spatafora J."/>
            <person name="Veneault-Fourrey C."/>
            <person name="Henrissat B."/>
            <person name="Grigoriev I."/>
            <person name="Martin F."/>
            <person name="Perotto S."/>
        </authorList>
    </citation>
    <scope>NUCLEOTIDE SEQUENCE [LARGE SCALE GENOMIC DNA]</scope>
    <source>
        <strain evidence="2 3">F</strain>
    </source>
</reference>
<evidence type="ECO:0000313" key="3">
    <source>
        <dbReference type="Proteomes" id="UP000235786"/>
    </source>
</evidence>
<protein>
    <submittedName>
        <fullName evidence="2">Uncharacterized protein</fullName>
    </submittedName>
</protein>
<evidence type="ECO:0000256" key="1">
    <source>
        <dbReference type="SAM" id="Coils"/>
    </source>
</evidence>
<dbReference type="Proteomes" id="UP000235786">
    <property type="component" value="Unassembled WGS sequence"/>
</dbReference>
<feature type="coiled-coil region" evidence="1">
    <location>
        <begin position="114"/>
        <end position="141"/>
    </location>
</feature>
<keyword evidence="3" id="KW-1185">Reference proteome</keyword>
<dbReference type="AlphaFoldDB" id="A0A2J6QT27"/>
<feature type="coiled-coil region" evidence="1">
    <location>
        <begin position="302"/>
        <end position="350"/>
    </location>
</feature>
<dbReference type="STRING" id="1149755.A0A2J6QT27"/>
<name>A0A2J6QT27_HYAVF</name>
<organism evidence="2 3">
    <name type="scientific">Hyaloscypha variabilis (strain UAMH 11265 / GT02V1 / F)</name>
    <name type="common">Meliniomyces variabilis</name>
    <dbReference type="NCBI Taxonomy" id="1149755"/>
    <lineage>
        <taxon>Eukaryota</taxon>
        <taxon>Fungi</taxon>
        <taxon>Dikarya</taxon>
        <taxon>Ascomycota</taxon>
        <taxon>Pezizomycotina</taxon>
        <taxon>Leotiomycetes</taxon>
        <taxon>Helotiales</taxon>
        <taxon>Hyaloscyphaceae</taxon>
        <taxon>Hyaloscypha</taxon>
        <taxon>Hyaloscypha variabilis</taxon>
    </lineage>
</organism>